<comment type="caution">
    <text evidence="3">The sequence shown here is derived from an EMBL/GenBank/DDBJ whole genome shotgun (WGS) entry which is preliminary data.</text>
</comment>
<feature type="coiled-coil region" evidence="1">
    <location>
        <begin position="67"/>
        <end position="97"/>
    </location>
</feature>
<keyword evidence="2" id="KW-1133">Transmembrane helix</keyword>
<keyword evidence="2" id="KW-0472">Membrane</keyword>
<evidence type="ECO:0000313" key="3">
    <source>
        <dbReference type="EMBL" id="PSB16830.1"/>
    </source>
</evidence>
<keyword evidence="4" id="KW-1185">Reference proteome</keyword>
<dbReference type="RefSeq" id="WP_073074547.1">
    <property type="nucleotide sequence ID" value="NZ_MPPI01000039.1"/>
</dbReference>
<dbReference type="Proteomes" id="UP000238634">
    <property type="component" value="Unassembled WGS sequence"/>
</dbReference>
<dbReference type="STRING" id="1920490.GCA_001895925_02108"/>
<protein>
    <recommendedName>
        <fullName evidence="5">Pilus assembly protein PilO</fullName>
    </recommendedName>
</protein>
<evidence type="ECO:0000256" key="2">
    <source>
        <dbReference type="SAM" id="Phobius"/>
    </source>
</evidence>
<dbReference type="EMBL" id="PVWG01000036">
    <property type="protein sequence ID" value="PSB16830.1"/>
    <property type="molecule type" value="Genomic_DNA"/>
</dbReference>
<sequence length="299" mass="32624">MTAGGDFIPQDSDFDPGPNYPVVFGITLTPVISGIALAAAGLISAGLLWNYVVSPTWEAYQSLDAKVKEKNEQLKEQASIKQQIQDAKTKLTQVNQQRDQVLALFATDKTLDTLLLDINQLIDKNNSGRIAATKAKLNSCPAWVRDQYSDIVTYQKFEDKVGALVADAKLKKFTPNVKGTEVIADGSLGAPIDNKLKRQSIDVQFEGNFNQTQSIFRTIERLQPLLLIKNLKIEVGDKNRALVPGGLYEIAPGGIVRFLTNCQPDAKITTSFQMEALIPLNAADKKALVPTPSPTASPK</sequence>
<accession>A0A2T1D8K1</accession>
<gene>
    <name evidence="3" type="ORF">C7B65_20410</name>
</gene>
<proteinExistence type="predicted"/>
<evidence type="ECO:0008006" key="5">
    <source>
        <dbReference type="Google" id="ProtNLM"/>
    </source>
</evidence>
<keyword evidence="2" id="KW-0812">Transmembrane</keyword>
<keyword evidence="1" id="KW-0175">Coiled coil</keyword>
<reference evidence="3 4" key="2">
    <citation type="submission" date="2018-03" db="EMBL/GenBank/DDBJ databases">
        <title>The ancient ancestry and fast evolution of plastids.</title>
        <authorList>
            <person name="Moore K.R."/>
            <person name="Magnabosco C."/>
            <person name="Momper L."/>
            <person name="Gold D.A."/>
            <person name="Bosak T."/>
            <person name="Fournier G.P."/>
        </authorList>
    </citation>
    <scope>NUCLEOTIDE SEQUENCE [LARGE SCALE GENOMIC DNA]</scope>
    <source>
        <strain evidence="3 4">ULC007</strain>
    </source>
</reference>
<dbReference type="AlphaFoldDB" id="A0A2T1D8K1"/>
<reference evidence="3 4" key="1">
    <citation type="submission" date="2018-02" db="EMBL/GenBank/DDBJ databases">
        <authorList>
            <person name="Cohen D.B."/>
            <person name="Kent A.D."/>
        </authorList>
    </citation>
    <scope>NUCLEOTIDE SEQUENCE [LARGE SCALE GENOMIC DNA]</scope>
    <source>
        <strain evidence="3 4">ULC007</strain>
    </source>
</reference>
<evidence type="ECO:0000313" key="4">
    <source>
        <dbReference type="Proteomes" id="UP000238634"/>
    </source>
</evidence>
<dbReference type="OrthoDB" id="483469at2"/>
<feature type="transmembrane region" description="Helical" evidence="2">
    <location>
        <begin position="20"/>
        <end position="53"/>
    </location>
</feature>
<evidence type="ECO:0000256" key="1">
    <source>
        <dbReference type="SAM" id="Coils"/>
    </source>
</evidence>
<name>A0A2T1D8K1_9CYAN</name>
<organism evidence="3 4">
    <name type="scientific">Phormidesmis priestleyi ULC007</name>
    <dbReference type="NCBI Taxonomy" id="1920490"/>
    <lineage>
        <taxon>Bacteria</taxon>
        <taxon>Bacillati</taxon>
        <taxon>Cyanobacteriota</taxon>
        <taxon>Cyanophyceae</taxon>
        <taxon>Leptolyngbyales</taxon>
        <taxon>Leptolyngbyaceae</taxon>
        <taxon>Phormidesmis</taxon>
    </lineage>
</organism>